<geneLocation type="plasmid" evidence="1">
    <name>pAK1</name>
</geneLocation>
<proteinExistence type="predicted"/>
<evidence type="ECO:0000313" key="1">
    <source>
        <dbReference type="EMBL" id="ABX56721.1"/>
    </source>
</evidence>
<protein>
    <submittedName>
        <fullName evidence="1">Uncharacterized protein</fullName>
    </submittedName>
</protein>
<organism evidence="1">
    <name type="scientific">Vibrio mediterranei</name>
    <dbReference type="NCBI Taxonomy" id="689"/>
    <lineage>
        <taxon>Bacteria</taxon>
        <taxon>Pseudomonadati</taxon>
        <taxon>Pseudomonadota</taxon>
        <taxon>Gammaproteobacteria</taxon>
        <taxon>Vibrionales</taxon>
        <taxon>Vibrionaceae</taxon>
        <taxon>Vibrio</taxon>
    </lineage>
</organism>
<keyword evidence="1" id="KW-0614">Plasmid</keyword>
<reference evidence="1" key="1">
    <citation type="journal article" date="2008" name="Appl. Environ. Microbiol.">
        <title>Correlation between detection of a plasmid and high-level virulence of Vibrio nigripulchritudo, a pathogen of the shrimp Litopenaeus stylirostris.</title>
        <authorList>
            <person name="Reynaud Y."/>
            <person name="Saulnier D."/>
            <person name="Mazel D."/>
            <person name="Goarant C."/>
            <person name="Le Roux F."/>
        </authorList>
    </citation>
    <scope>NUCLEOTIDE SEQUENCE</scope>
    <source>
        <strain evidence="1">AK1</strain>
        <plasmid evidence="1">pAK1</plasmid>
    </source>
</reference>
<sequence length="250" mass="27689">MGGYMKPTARFLASAINFDFTNYDVKSIHKLLFIGLSFLADDKQKVSVSTSELMEFCLSTRPTVLSAIKQLELVGLLNVERVSGDLSCYTVKPSLYFPQNRQYSEELVSYLLRLDLSQYKLKAIHKLILICMSSSANKDYSASLRVGELMTFCLATKPTVINGIKYLESQGLIVISSRAGSSNLYHLRLDFFPSKADKAFAALCGYPESLPSFKKMSFDEGVASEIKNSELSGLGKVVPSLLALGKEDRD</sequence>
<dbReference type="AlphaFoldDB" id="B2XSN0"/>
<name>B2XSN0_9VIBR</name>
<dbReference type="EMBL" id="EU159455">
    <property type="protein sequence ID" value="ABX56721.1"/>
    <property type="molecule type" value="Genomic_DNA"/>
</dbReference>
<accession>B2XSN0</accession>